<sequence>MKNFISKLFLVSFLLIIVGCENISELNKKPIREGQLFDYEAPESIIGASFNLSLDEVEKVINEYFSEPITEDFNGEFSETYTLKTGDPFYQPNKWSKTKDPLYQPSKWIEKCVTIFGKKHCVKTKNPTYHPNKWIKTKNPSYHPNQWIYTSASVNIGYKGKYKIVLSDRVTFENLDENKLKIDVPLSIDGSAGFKGELAKIGLLEKKNFDADVTFSFVIDVSFNSDWCPDVKVVSDINWLKGPRIEIIGDTWLDFNLVAKIATIGIEPEVEKALNDVIDCESIKNQLSKILIPSSIPVTEEHGGLSLNIKPIEIYEPIISYQNRDMNLLVGSKLAMEIGKSDHEQEDWSLPELTKSPKIENIIDVNLPIFVEYEELEKAINSKRTELETELNLALDNSDIVEKIELNNFEIYPSNDQIVIGIDFEIDTNFFPGPKGQIYLTSKPAISKKHVLSLTDVTLNATLENSSYEIMLGIMKEFFESKIEESSVVDLSSKIANGSAETMIKIQNQLNEINELKITILDPVLDLSDDISNHENYLIKNVRLRSGFNAKVNLLNINKDLLSE</sequence>
<reference evidence="1 2" key="1">
    <citation type="submission" date="2023-09" db="EMBL/GenBank/DDBJ databases">
        <authorList>
            <person name="Rey-Velasco X."/>
        </authorList>
    </citation>
    <scope>NUCLEOTIDE SEQUENCE [LARGE SCALE GENOMIC DNA]</scope>
    <source>
        <strain evidence="1 2">W332</strain>
    </source>
</reference>
<dbReference type="PROSITE" id="PS51257">
    <property type="entry name" value="PROKAR_LIPOPROTEIN"/>
    <property type="match status" value="1"/>
</dbReference>
<gene>
    <name evidence="1" type="ORF">RM697_09385</name>
</gene>
<dbReference type="Proteomes" id="UP001259492">
    <property type="component" value="Unassembled WGS sequence"/>
</dbReference>
<name>A0ABU2YL17_9FLAO</name>
<dbReference type="RefSeq" id="WP_311427626.1">
    <property type="nucleotide sequence ID" value="NZ_JAVRIA010000004.1"/>
</dbReference>
<proteinExistence type="predicted"/>
<evidence type="ECO:0000313" key="2">
    <source>
        <dbReference type="Proteomes" id="UP001259492"/>
    </source>
</evidence>
<dbReference type="EMBL" id="JAVRIA010000004">
    <property type="protein sequence ID" value="MDT0558861.1"/>
    <property type="molecule type" value="Genomic_DNA"/>
</dbReference>
<dbReference type="Pfam" id="PF14356">
    <property type="entry name" value="DUF4403"/>
    <property type="match status" value="1"/>
</dbReference>
<comment type="caution">
    <text evidence="1">The sequence shown here is derived from an EMBL/GenBank/DDBJ whole genome shotgun (WGS) entry which is preliminary data.</text>
</comment>
<keyword evidence="2" id="KW-1185">Reference proteome</keyword>
<dbReference type="InterPro" id="IPR025515">
    <property type="entry name" value="DUF4403"/>
</dbReference>
<evidence type="ECO:0000313" key="1">
    <source>
        <dbReference type="EMBL" id="MDT0558861.1"/>
    </source>
</evidence>
<organism evidence="1 2">
    <name type="scientific">Microcosmobacter mediterraneus</name>
    <dbReference type="NCBI Taxonomy" id="3075607"/>
    <lineage>
        <taxon>Bacteria</taxon>
        <taxon>Pseudomonadati</taxon>
        <taxon>Bacteroidota</taxon>
        <taxon>Flavobacteriia</taxon>
        <taxon>Flavobacteriales</taxon>
        <taxon>Flavobacteriaceae</taxon>
        <taxon>Microcosmobacter</taxon>
    </lineage>
</organism>
<protein>
    <submittedName>
        <fullName evidence="1">DUF4403 family protein</fullName>
    </submittedName>
</protein>
<accession>A0ABU2YL17</accession>